<reference evidence="1 2" key="1">
    <citation type="journal article" date="2019" name="Int. J. Syst. Evol. Microbiol.">
        <title>Anaerobacillus alkaliphilus sp. nov., a novel alkaliphilic and moderately halophilic bacterium.</title>
        <authorList>
            <person name="Borsodi A.K."/>
            <person name="Aszalos J.M."/>
            <person name="Bihari P."/>
            <person name="Nagy I."/>
            <person name="Schumann P."/>
            <person name="Sproer C."/>
            <person name="Kovacs A.L."/>
            <person name="Boka K."/>
            <person name="Dobosy P."/>
            <person name="Ovari M."/>
            <person name="Szili-Kovacs T."/>
            <person name="Toth E."/>
        </authorList>
    </citation>
    <scope>NUCLEOTIDE SEQUENCE [LARGE SCALE GENOMIC DNA]</scope>
    <source>
        <strain evidence="1 2">B16-10</strain>
    </source>
</reference>
<dbReference type="InterPro" id="IPR036852">
    <property type="entry name" value="Peptidase_S8/S53_dom_sf"/>
</dbReference>
<dbReference type="AlphaFoldDB" id="A0A4Q0VUI2"/>
<evidence type="ECO:0000313" key="1">
    <source>
        <dbReference type="EMBL" id="RXJ02218.1"/>
    </source>
</evidence>
<dbReference type="Proteomes" id="UP000290649">
    <property type="component" value="Unassembled WGS sequence"/>
</dbReference>
<name>A0A4Q0VUI2_9BACI</name>
<organism evidence="1 2">
    <name type="scientific">Anaerobacillus alkaliphilus</name>
    <dbReference type="NCBI Taxonomy" id="1548597"/>
    <lineage>
        <taxon>Bacteria</taxon>
        <taxon>Bacillati</taxon>
        <taxon>Bacillota</taxon>
        <taxon>Bacilli</taxon>
        <taxon>Bacillales</taxon>
        <taxon>Bacillaceae</taxon>
        <taxon>Anaerobacillus</taxon>
    </lineage>
</organism>
<dbReference type="EMBL" id="QOUX01000026">
    <property type="protein sequence ID" value="RXJ02218.1"/>
    <property type="molecule type" value="Genomic_DNA"/>
</dbReference>
<dbReference type="GO" id="GO:0006508">
    <property type="term" value="P:proteolysis"/>
    <property type="evidence" value="ECO:0007669"/>
    <property type="project" value="InterPro"/>
</dbReference>
<protein>
    <submittedName>
        <fullName evidence="1">Uncharacterized protein</fullName>
    </submittedName>
</protein>
<keyword evidence="2" id="KW-1185">Reference proteome</keyword>
<dbReference type="Gene3D" id="3.40.50.200">
    <property type="entry name" value="Peptidase S8/S53 domain"/>
    <property type="match status" value="1"/>
</dbReference>
<proteinExistence type="predicted"/>
<accession>A0A4Q0VUI2</accession>
<comment type="caution">
    <text evidence="1">The sequence shown here is derived from an EMBL/GenBank/DDBJ whole genome shotgun (WGS) entry which is preliminary data.</text>
</comment>
<evidence type="ECO:0000313" key="2">
    <source>
        <dbReference type="Proteomes" id="UP000290649"/>
    </source>
</evidence>
<dbReference type="GO" id="GO:0004252">
    <property type="term" value="F:serine-type endopeptidase activity"/>
    <property type="evidence" value="ECO:0007669"/>
    <property type="project" value="InterPro"/>
</dbReference>
<sequence length="65" mass="6978">MAESGLIFANYPYTKTPGDEVNSSSSRGPANPVFDIKPDVTAPGTNILTTIPAYSFTIFLRVVVK</sequence>
<dbReference type="SUPFAM" id="SSF52743">
    <property type="entry name" value="Subtilisin-like"/>
    <property type="match status" value="1"/>
</dbReference>
<dbReference type="Gene3D" id="3.50.30.30">
    <property type="match status" value="1"/>
</dbReference>
<gene>
    <name evidence="1" type="ORF">DS745_07460</name>
</gene>